<dbReference type="GO" id="GO:0016787">
    <property type="term" value="F:hydrolase activity"/>
    <property type="evidence" value="ECO:0007669"/>
    <property type="project" value="UniProtKB-KW"/>
</dbReference>
<dbReference type="Gene3D" id="3.40.50.1820">
    <property type="entry name" value="alpha/beta hydrolase"/>
    <property type="match status" value="1"/>
</dbReference>
<dbReference type="InterPro" id="IPR051049">
    <property type="entry name" value="Dienelactone_hydrolase-like"/>
</dbReference>
<gene>
    <name evidence="2" type="ORF">R53529_LOCUS42</name>
    <name evidence="3" type="ORF">R53530_LOCUS1472</name>
</gene>
<dbReference type="InterPro" id="IPR029058">
    <property type="entry name" value="AB_hydrolase_fold"/>
</dbReference>
<dbReference type="RefSeq" id="WP_271788511.1">
    <property type="nucleotide sequence ID" value="NZ_CAMXCM010000003.1"/>
</dbReference>
<keyword evidence="5" id="KW-1185">Reference proteome</keyword>
<proteinExistence type="predicted"/>
<feature type="domain" description="Dienelactone hydrolase" evidence="1">
    <location>
        <begin position="16"/>
        <end position="221"/>
    </location>
</feature>
<dbReference type="PANTHER" id="PTHR46623:SF6">
    <property type="entry name" value="ALPHA_BETA-HYDROLASES SUPERFAMILY PROTEIN"/>
    <property type="match status" value="1"/>
</dbReference>
<dbReference type="PANTHER" id="PTHR46623">
    <property type="entry name" value="CARBOXYMETHYLENEBUTENOLIDASE-RELATED"/>
    <property type="match status" value="1"/>
</dbReference>
<accession>A0A9W4X6U7</accession>
<keyword evidence="3" id="KW-0378">Hydrolase</keyword>
<dbReference type="AlphaFoldDB" id="A0A9W4X6U7"/>
<comment type="caution">
    <text evidence="3">The sequence shown here is derived from an EMBL/GenBank/DDBJ whole genome shotgun (WGS) entry which is preliminary data.</text>
</comment>
<evidence type="ECO:0000313" key="3">
    <source>
        <dbReference type="EMBL" id="CAI3945123.1"/>
    </source>
</evidence>
<organism evidence="3 4">
    <name type="scientific">Commensalibacter communis</name>
    <dbReference type="NCBI Taxonomy" id="2972786"/>
    <lineage>
        <taxon>Bacteria</taxon>
        <taxon>Pseudomonadati</taxon>
        <taxon>Pseudomonadota</taxon>
        <taxon>Alphaproteobacteria</taxon>
        <taxon>Acetobacterales</taxon>
        <taxon>Acetobacteraceae</taxon>
    </lineage>
</organism>
<name>A0A9W4X6U7_9PROT</name>
<reference evidence="3" key="1">
    <citation type="submission" date="2022-10" db="EMBL/GenBank/DDBJ databases">
        <authorList>
            <person name="Botero Cardona J."/>
        </authorList>
    </citation>
    <scope>NUCLEOTIDE SEQUENCE</scope>
    <source>
        <strain evidence="3">LMG 31819</strain>
        <strain evidence="2">R-53529</strain>
    </source>
</reference>
<evidence type="ECO:0000313" key="5">
    <source>
        <dbReference type="Proteomes" id="UP001154259"/>
    </source>
</evidence>
<dbReference type="EMBL" id="CAMXCS010000001">
    <property type="protein sequence ID" value="CAI3922837.1"/>
    <property type="molecule type" value="Genomic_DNA"/>
</dbReference>
<evidence type="ECO:0000259" key="1">
    <source>
        <dbReference type="Pfam" id="PF01738"/>
    </source>
</evidence>
<protein>
    <submittedName>
        <fullName evidence="2 3">Dienelactone hydrolase (DLH)</fullName>
    </submittedName>
</protein>
<sequence length="223" mass="24891">MKKDIQLTTSDQHSLNAYEHAPTNALAGLVVLQEIFGVNPHIRQVCDKFAAQGYHVISPALFDRVERNISLGYEPEDMQRGLNIRAKISPEKTLSDVIAAAEHLPYDKIGIVGYCWGGSLSWRAATETKLFSAASCWYGAMIPSLLDHPPHCPVQMHFGELDHSIPLDAIDKIRQAYKDNNGVDIYVYKNAEHGFGCQARSSFNSEAYELAQQRTLDLFAKNL</sequence>
<evidence type="ECO:0000313" key="2">
    <source>
        <dbReference type="EMBL" id="CAI3922837.1"/>
    </source>
</evidence>
<dbReference type="Proteomes" id="UP001154255">
    <property type="component" value="Unassembled WGS sequence"/>
</dbReference>
<dbReference type="SUPFAM" id="SSF53474">
    <property type="entry name" value="alpha/beta-Hydrolases"/>
    <property type="match status" value="1"/>
</dbReference>
<dbReference type="Proteomes" id="UP001154259">
    <property type="component" value="Unassembled WGS sequence"/>
</dbReference>
<dbReference type="InterPro" id="IPR002925">
    <property type="entry name" value="Dienelactn_hydro"/>
</dbReference>
<evidence type="ECO:0000313" key="4">
    <source>
        <dbReference type="Proteomes" id="UP001154255"/>
    </source>
</evidence>
<dbReference type="EMBL" id="CAMXCM010000003">
    <property type="protein sequence ID" value="CAI3945123.1"/>
    <property type="molecule type" value="Genomic_DNA"/>
</dbReference>
<dbReference type="Pfam" id="PF01738">
    <property type="entry name" value="DLH"/>
    <property type="match status" value="1"/>
</dbReference>